<evidence type="ECO:0000256" key="5">
    <source>
        <dbReference type="ARBA" id="ARBA00023136"/>
    </source>
</evidence>
<dbReference type="OrthoDB" id="5403280at2759"/>
<feature type="transmembrane region" description="Helical" evidence="6">
    <location>
        <begin position="200"/>
        <end position="221"/>
    </location>
</feature>
<evidence type="ECO:0000256" key="1">
    <source>
        <dbReference type="ARBA" id="ARBA00004651"/>
    </source>
</evidence>
<dbReference type="InterPro" id="IPR011701">
    <property type="entry name" value="MFS"/>
</dbReference>
<evidence type="ECO:0000256" key="6">
    <source>
        <dbReference type="SAM" id="Phobius"/>
    </source>
</evidence>
<dbReference type="InterPro" id="IPR036259">
    <property type="entry name" value="MFS_trans_sf"/>
</dbReference>
<keyword evidence="5 6" id="KW-0472">Membrane</keyword>
<dbReference type="RefSeq" id="XP_056475043.1">
    <property type="nucleotide sequence ID" value="XM_056618884.1"/>
</dbReference>
<keyword evidence="9" id="KW-1185">Reference proteome</keyword>
<keyword evidence="3 6" id="KW-0812">Transmembrane</keyword>
<feature type="transmembrane region" description="Helical" evidence="6">
    <location>
        <begin position="295"/>
        <end position="321"/>
    </location>
</feature>
<accession>A0A9W9KAP8</accession>
<dbReference type="FunFam" id="1.20.1250.20:FF:000082">
    <property type="entry name" value="MFS multidrug transporter, putative"/>
    <property type="match status" value="1"/>
</dbReference>
<evidence type="ECO:0000313" key="9">
    <source>
        <dbReference type="Proteomes" id="UP001149074"/>
    </source>
</evidence>
<evidence type="ECO:0000313" key="8">
    <source>
        <dbReference type="EMBL" id="KAJ5099389.1"/>
    </source>
</evidence>
<feature type="transmembrane region" description="Helical" evidence="6">
    <location>
        <begin position="227"/>
        <end position="246"/>
    </location>
</feature>
<dbReference type="EMBL" id="JAPQKI010000005">
    <property type="protein sequence ID" value="KAJ5099389.1"/>
    <property type="molecule type" value="Genomic_DNA"/>
</dbReference>
<comment type="similarity">
    <text evidence="2">Belongs to the major facilitator superfamily.</text>
</comment>
<protein>
    <recommendedName>
        <fullName evidence="7">Major facilitator superfamily (MFS) profile domain-containing protein</fullName>
    </recommendedName>
</protein>
<evidence type="ECO:0000256" key="4">
    <source>
        <dbReference type="ARBA" id="ARBA00022989"/>
    </source>
</evidence>
<comment type="subcellular location">
    <subcellularLocation>
        <location evidence="1">Cell membrane</location>
        <topology evidence="1">Multi-pass membrane protein</topology>
    </subcellularLocation>
</comment>
<organism evidence="8 9">
    <name type="scientific">Penicillium argentinense</name>
    <dbReference type="NCBI Taxonomy" id="1131581"/>
    <lineage>
        <taxon>Eukaryota</taxon>
        <taxon>Fungi</taxon>
        <taxon>Dikarya</taxon>
        <taxon>Ascomycota</taxon>
        <taxon>Pezizomycotina</taxon>
        <taxon>Eurotiomycetes</taxon>
        <taxon>Eurotiomycetidae</taxon>
        <taxon>Eurotiales</taxon>
        <taxon>Aspergillaceae</taxon>
        <taxon>Penicillium</taxon>
    </lineage>
</organism>
<reference evidence="8" key="2">
    <citation type="journal article" date="2023" name="IMA Fungus">
        <title>Comparative genomic study of the Penicillium genus elucidates a diverse pangenome and 15 lateral gene transfer events.</title>
        <authorList>
            <person name="Petersen C."/>
            <person name="Sorensen T."/>
            <person name="Nielsen M.R."/>
            <person name="Sondergaard T.E."/>
            <person name="Sorensen J.L."/>
            <person name="Fitzpatrick D.A."/>
            <person name="Frisvad J.C."/>
            <person name="Nielsen K.L."/>
        </authorList>
    </citation>
    <scope>NUCLEOTIDE SEQUENCE</scope>
    <source>
        <strain evidence="8">IBT 30761</strain>
    </source>
</reference>
<feature type="domain" description="Major facilitator superfamily (MFS) profile" evidence="7">
    <location>
        <begin position="69"/>
        <end position="506"/>
    </location>
</feature>
<feature type="transmembrane region" description="Helical" evidence="6">
    <location>
        <begin position="67"/>
        <end position="89"/>
    </location>
</feature>
<dbReference type="Proteomes" id="UP001149074">
    <property type="component" value="Unassembled WGS sequence"/>
</dbReference>
<dbReference type="AlphaFoldDB" id="A0A9W9KAP8"/>
<name>A0A9W9KAP8_9EURO</name>
<feature type="transmembrane region" description="Helical" evidence="6">
    <location>
        <begin position="109"/>
        <end position="130"/>
    </location>
</feature>
<feature type="transmembrane region" description="Helical" evidence="6">
    <location>
        <begin position="446"/>
        <end position="467"/>
    </location>
</feature>
<evidence type="ECO:0000256" key="2">
    <source>
        <dbReference type="ARBA" id="ARBA00008335"/>
    </source>
</evidence>
<proteinExistence type="inferred from homology"/>
<dbReference type="PANTHER" id="PTHR23502">
    <property type="entry name" value="MAJOR FACILITATOR SUPERFAMILY"/>
    <property type="match status" value="1"/>
</dbReference>
<evidence type="ECO:0000259" key="7">
    <source>
        <dbReference type="PROSITE" id="PS50850"/>
    </source>
</evidence>
<feature type="transmembrane region" description="Helical" evidence="6">
    <location>
        <begin position="411"/>
        <end position="434"/>
    </location>
</feature>
<feature type="transmembrane region" description="Helical" evidence="6">
    <location>
        <begin position="479"/>
        <end position="502"/>
    </location>
</feature>
<feature type="transmembrane region" description="Helical" evidence="6">
    <location>
        <begin position="137"/>
        <end position="155"/>
    </location>
</feature>
<reference evidence="8" key="1">
    <citation type="submission" date="2022-11" db="EMBL/GenBank/DDBJ databases">
        <authorList>
            <person name="Petersen C."/>
        </authorList>
    </citation>
    <scope>NUCLEOTIDE SEQUENCE</scope>
    <source>
        <strain evidence="8">IBT 30761</strain>
    </source>
</reference>
<keyword evidence="4 6" id="KW-1133">Transmembrane helix</keyword>
<dbReference type="Pfam" id="PF07690">
    <property type="entry name" value="MFS_1"/>
    <property type="match status" value="1"/>
</dbReference>
<dbReference type="Gene3D" id="1.20.1250.20">
    <property type="entry name" value="MFS general substrate transporter like domains"/>
    <property type="match status" value="1"/>
</dbReference>
<feature type="transmembrane region" description="Helical" evidence="6">
    <location>
        <begin position="385"/>
        <end position="405"/>
    </location>
</feature>
<feature type="transmembrane region" description="Helical" evidence="6">
    <location>
        <begin position="341"/>
        <end position="365"/>
    </location>
</feature>
<dbReference type="GeneID" id="81357863"/>
<feature type="transmembrane region" description="Helical" evidence="6">
    <location>
        <begin position="167"/>
        <end position="188"/>
    </location>
</feature>
<dbReference type="PANTHER" id="PTHR23502:SF52">
    <property type="entry name" value="MULTIDRUG TRANSPORTER, PUTATIVE (AFU_ORTHOLOGUE AFUA_2G17730)-RELATED"/>
    <property type="match status" value="1"/>
</dbReference>
<evidence type="ECO:0000256" key="3">
    <source>
        <dbReference type="ARBA" id="ARBA00022692"/>
    </source>
</evidence>
<dbReference type="GO" id="GO:0022857">
    <property type="term" value="F:transmembrane transporter activity"/>
    <property type="evidence" value="ECO:0007669"/>
    <property type="project" value="InterPro"/>
</dbReference>
<sequence length="527" mass="57425">MVFARGDVSGHDDQALGMNHLHSGDDCGRKLTSAQEHHTSASDITVVSWDGDKDPGNPYNWSPKQKWTLTAVAAFTTFITMMNGTIITVAHEAINEEFNISDASFPHSYWPVTSWAVGGSVSSLLILPLMEDFGVRWVFLITYVAFLCFIIPQALAQNFATLIVTRFFAGGCVSILANTSATVIGNVWETEKARNIPVSLYIVTYLAGSSIGPVIGAPIYHYLSWRWIGYLQLIWCGALLPMYYFMFKECRGTAILGQRAKALREDGVRAYSQHEIDSEGNSMLMIVVRSATRPIILFFTESVVFVSTLWSGFTVGTLYLFTQSVEQVFTGLYGWTPAQAGYVQAAIVIGEILGWVGTLFSGKLYFTSASRNTEVPGTPIPEARLYLAIVGGMFGLSGGMFTYAWTSYPSLPWIAPAVGLAMVGAGGVIVVTGISDYVVDAYSKYAASAVGIMVAGENTFSGFLPLAAMSLYSTLGFNWASTVLAFISFGLSLAPILFVIWGKEIRARSPFMKEATMEKRTESIDSV</sequence>
<dbReference type="GO" id="GO:0005886">
    <property type="term" value="C:plasma membrane"/>
    <property type="evidence" value="ECO:0007669"/>
    <property type="project" value="UniProtKB-SubCell"/>
</dbReference>
<dbReference type="SUPFAM" id="SSF103473">
    <property type="entry name" value="MFS general substrate transporter"/>
    <property type="match status" value="1"/>
</dbReference>
<dbReference type="PROSITE" id="PS50850">
    <property type="entry name" value="MFS"/>
    <property type="match status" value="1"/>
</dbReference>
<dbReference type="InterPro" id="IPR020846">
    <property type="entry name" value="MFS_dom"/>
</dbReference>
<comment type="caution">
    <text evidence="8">The sequence shown here is derived from an EMBL/GenBank/DDBJ whole genome shotgun (WGS) entry which is preliminary data.</text>
</comment>
<gene>
    <name evidence="8" type="ORF">N7532_006390</name>
</gene>